<comment type="caution">
    <text evidence="1">The sequence shown here is derived from an EMBL/GenBank/DDBJ whole genome shotgun (WGS) entry which is preliminary data.</text>
</comment>
<accession>X1IGT0</accession>
<proteinExistence type="predicted"/>
<protein>
    <submittedName>
        <fullName evidence="1">Uncharacterized protein</fullName>
    </submittedName>
</protein>
<gene>
    <name evidence="1" type="ORF">S03H2_26992</name>
</gene>
<reference evidence="1" key="1">
    <citation type="journal article" date="2014" name="Front. Microbiol.">
        <title>High frequency of phylogenetically diverse reductive dehalogenase-homologous genes in deep subseafloor sedimentary metagenomes.</title>
        <authorList>
            <person name="Kawai M."/>
            <person name="Futagami T."/>
            <person name="Toyoda A."/>
            <person name="Takaki Y."/>
            <person name="Nishi S."/>
            <person name="Hori S."/>
            <person name="Arai W."/>
            <person name="Tsubouchi T."/>
            <person name="Morono Y."/>
            <person name="Uchiyama I."/>
            <person name="Ito T."/>
            <person name="Fujiyama A."/>
            <person name="Inagaki F."/>
            <person name="Takami H."/>
        </authorList>
    </citation>
    <scope>NUCLEOTIDE SEQUENCE</scope>
    <source>
        <strain evidence="1">Expedition CK06-06</strain>
    </source>
</reference>
<name>X1IGT0_9ZZZZ</name>
<sequence length="33" mass="3705">AGQRAEIHHAASQSPAERMLKINAFVNHTDKYI</sequence>
<dbReference type="EMBL" id="BARU01015930">
    <property type="protein sequence ID" value="GAH56773.1"/>
    <property type="molecule type" value="Genomic_DNA"/>
</dbReference>
<evidence type="ECO:0000313" key="1">
    <source>
        <dbReference type="EMBL" id="GAH56773.1"/>
    </source>
</evidence>
<organism evidence="1">
    <name type="scientific">marine sediment metagenome</name>
    <dbReference type="NCBI Taxonomy" id="412755"/>
    <lineage>
        <taxon>unclassified sequences</taxon>
        <taxon>metagenomes</taxon>
        <taxon>ecological metagenomes</taxon>
    </lineage>
</organism>
<feature type="non-terminal residue" evidence="1">
    <location>
        <position position="1"/>
    </location>
</feature>
<dbReference type="AlphaFoldDB" id="X1IGT0"/>